<dbReference type="EMBL" id="RFFG01000001">
    <property type="protein sequence ID" value="RMI47750.1"/>
    <property type="molecule type" value="Genomic_DNA"/>
</dbReference>
<sequence length="182" mass="19739">MNDAWYAAADEPALVELDAVRGLSVSGLGDPEGPEYGAAVEALYAVAGAMGTPGMPPEARWWVEDERPPLEVPRAEWRWHLFLKAGGEITAGQVERARDAVRAKVPAAARVQLAEFDEGTSVQILHHGDYAGEPATLARMHAFMADRNLVPRGLHHEIYLSLGELTVLRQPVMRVDPGGLEA</sequence>
<accession>A0A3M2MFJ1</accession>
<keyword evidence="2" id="KW-1185">Reference proteome</keyword>
<gene>
    <name evidence="1" type="ORF">EBO15_00070</name>
</gene>
<dbReference type="AlphaFoldDB" id="A0A3M2MFJ1"/>
<protein>
    <submittedName>
        <fullName evidence="1">Uncharacterized protein</fullName>
    </submittedName>
</protein>
<organism evidence="1 2">
    <name type="scientific">Actinomadura harenae</name>
    <dbReference type="NCBI Taxonomy" id="2483351"/>
    <lineage>
        <taxon>Bacteria</taxon>
        <taxon>Bacillati</taxon>
        <taxon>Actinomycetota</taxon>
        <taxon>Actinomycetes</taxon>
        <taxon>Streptosporangiales</taxon>
        <taxon>Thermomonosporaceae</taxon>
        <taxon>Actinomadura</taxon>
    </lineage>
</organism>
<reference evidence="1 2" key="1">
    <citation type="submission" date="2018-10" db="EMBL/GenBank/DDBJ databases">
        <title>Isolation from soil.</title>
        <authorList>
            <person name="Hu J."/>
        </authorList>
    </citation>
    <scope>NUCLEOTIDE SEQUENCE [LARGE SCALE GENOMIC DNA]</scope>
    <source>
        <strain evidence="1 2">NEAU-Ht49</strain>
    </source>
</reference>
<comment type="caution">
    <text evidence="1">The sequence shown here is derived from an EMBL/GenBank/DDBJ whole genome shotgun (WGS) entry which is preliminary data.</text>
</comment>
<evidence type="ECO:0000313" key="1">
    <source>
        <dbReference type="EMBL" id="RMI47750.1"/>
    </source>
</evidence>
<name>A0A3M2MFJ1_9ACTN</name>
<dbReference type="InterPro" id="IPR011256">
    <property type="entry name" value="Reg_factor_effector_dom_sf"/>
</dbReference>
<proteinExistence type="predicted"/>
<dbReference type="Proteomes" id="UP000282674">
    <property type="component" value="Unassembled WGS sequence"/>
</dbReference>
<evidence type="ECO:0000313" key="2">
    <source>
        <dbReference type="Proteomes" id="UP000282674"/>
    </source>
</evidence>
<dbReference type="Gene3D" id="3.20.80.10">
    <property type="entry name" value="Regulatory factor, effector binding domain"/>
    <property type="match status" value="1"/>
</dbReference>
<dbReference type="OrthoDB" id="4772335at2"/>
<dbReference type="RefSeq" id="WP_122192201.1">
    <property type="nucleotide sequence ID" value="NZ_JBHSKC010000009.1"/>
</dbReference>